<keyword evidence="3" id="KW-1185">Reference proteome</keyword>
<dbReference type="InterPro" id="IPR021833">
    <property type="entry name" value="DUF3425"/>
</dbReference>
<evidence type="ECO:0000256" key="1">
    <source>
        <dbReference type="SAM" id="MobiDB-lite"/>
    </source>
</evidence>
<dbReference type="SUPFAM" id="SSF57959">
    <property type="entry name" value="Leucine zipper domain"/>
    <property type="match status" value="1"/>
</dbReference>
<feature type="region of interest" description="Disordered" evidence="1">
    <location>
        <begin position="1"/>
        <end position="60"/>
    </location>
</feature>
<feature type="region of interest" description="Disordered" evidence="1">
    <location>
        <begin position="139"/>
        <end position="189"/>
    </location>
</feature>
<dbReference type="Pfam" id="PF11905">
    <property type="entry name" value="DUF3425"/>
    <property type="match status" value="1"/>
</dbReference>
<dbReference type="AlphaFoldDB" id="A0A9P4T7G1"/>
<comment type="caution">
    <text evidence="2">The sequence shown here is derived from an EMBL/GenBank/DDBJ whole genome shotgun (WGS) entry which is preliminary data.</text>
</comment>
<feature type="compositionally biased region" description="Basic and acidic residues" evidence="1">
    <location>
        <begin position="49"/>
        <end position="60"/>
    </location>
</feature>
<dbReference type="InterPro" id="IPR046347">
    <property type="entry name" value="bZIP_sf"/>
</dbReference>
<organism evidence="2 3">
    <name type="scientific">Curvularia kusanoi</name>
    <name type="common">Cochliobolus kusanoi</name>
    <dbReference type="NCBI Taxonomy" id="90978"/>
    <lineage>
        <taxon>Eukaryota</taxon>
        <taxon>Fungi</taxon>
        <taxon>Dikarya</taxon>
        <taxon>Ascomycota</taxon>
        <taxon>Pezizomycotina</taxon>
        <taxon>Dothideomycetes</taxon>
        <taxon>Pleosporomycetidae</taxon>
        <taxon>Pleosporales</taxon>
        <taxon>Pleosporineae</taxon>
        <taxon>Pleosporaceae</taxon>
        <taxon>Curvularia</taxon>
    </lineage>
</organism>
<gene>
    <name evidence="2" type="ORF">E8E13_003648</name>
</gene>
<dbReference type="Proteomes" id="UP000801428">
    <property type="component" value="Unassembled WGS sequence"/>
</dbReference>
<dbReference type="OrthoDB" id="4161589at2759"/>
<evidence type="ECO:0000313" key="2">
    <source>
        <dbReference type="EMBL" id="KAF2997103.1"/>
    </source>
</evidence>
<dbReference type="Gene3D" id="1.20.5.170">
    <property type="match status" value="1"/>
</dbReference>
<proteinExistence type="predicted"/>
<accession>A0A9P4T7G1</accession>
<sequence>MAAVPPSEANSPSSVPREDDSQDAGQPNAKKRRTGATSRGVANLTPEQLARKRANDREAQRAIRERTKTQIDRLNQRIQELESQQPYHDLQIVLREKEAVQAENADIRKRLESVISIIQPILRQTGGLNELAAAAERSPLPIPPHHQHRDAPPTPVDPRHFHATLGDIAAGSPLNGTHSPAATDASRQWPYPNDAPTSHMRGYPHDGPAYEHQRPTPQIQEPYDERMGVEFLLDHNQRRPVDPNLPPPQQMPPSNVCSNGQGQYAPDLVPYLTLPRNIAPTCPLDVILLEFLQDQQARAAEGVPVKALVGPLYPNFTSLVYPDRIVEAHPLSKLFTDILRTFPDICGWPEQVAIVYIMFLVMRWQIEPTQENYDRLPHWVTPRASQLFTAHPCWFDHLPWPLLRDRLCAHQPFISFDTFFIPFTTTVSLNWPYEARDVLLPASKITASSLSVSSGSVHPSSPFSTHVNTGSPAGPHTPQAAGTPVSLPLSAGVPKEEDQWLINPAFETHLRDLNNWSLGPSFRGNFPQLASAVKIKAGR</sequence>
<dbReference type="PANTHER" id="PTHR37012:SF2">
    <property type="entry name" value="BZIP DOMAIN-CONTAINING PROTEIN-RELATED"/>
    <property type="match status" value="1"/>
</dbReference>
<dbReference type="PANTHER" id="PTHR37012">
    <property type="entry name" value="B-ZIP TRANSCRIPTION FACTOR (EUROFUNG)-RELATED"/>
    <property type="match status" value="1"/>
</dbReference>
<reference evidence="2" key="1">
    <citation type="submission" date="2019-04" db="EMBL/GenBank/DDBJ databases">
        <title>Sequencing of skin fungus with MAO and IRED activity.</title>
        <authorList>
            <person name="Marsaioli A.J."/>
            <person name="Bonatto J.M.C."/>
            <person name="Reis Junior O."/>
        </authorList>
    </citation>
    <scope>NUCLEOTIDE SEQUENCE</scope>
    <source>
        <strain evidence="2">30M1</strain>
    </source>
</reference>
<protein>
    <recommendedName>
        <fullName evidence="4">BZIP transcription factor</fullName>
    </recommendedName>
</protein>
<dbReference type="EMBL" id="SWKU01000024">
    <property type="protein sequence ID" value="KAF2997103.1"/>
    <property type="molecule type" value="Genomic_DNA"/>
</dbReference>
<feature type="region of interest" description="Disordered" evidence="1">
    <location>
        <begin position="461"/>
        <end position="491"/>
    </location>
</feature>
<name>A0A9P4T7G1_CURKU</name>
<dbReference type="CDD" id="cd14688">
    <property type="entry name" value="bZIP_YAP"/>
    <property type="match status" value="1"/>
</dbReference>
<dbReference type="GO" id="GO:0003700">
    <property type="term" value="F:DNA-binding transcription factor activity"/>
    <property type="evidence" value="ECO:0007669"/>
    <property type="project" value="InterPro"/>
</dbReference>
<evidence type="ECO:0008006" key="4">
    <source>
        <dbReference type="Google" id="ProtNLM"/>
    </source>
</evidence>
<evidence type="ECO:0000313" key="3">
    <source>
        <dbReference type="Proteomes" id="UP000801428"/>
    </source>
</evidence>